<organism evidence="2 3">
    <name type="scientific">Candidatus Methylocalor cossyra</name>
    <dbReference type="NCBI Taxonomy" id="3108543"/>
    <lineage>
        <taxon>Bacteria</taxon>
        <taxon>Pseudomonadati</taxon>
        <taxon>Pseudomonadota</taxon>
        <taxon>Gammaproteobacteria</taxon>
        <taxon>Methylococcales</taxon>
        <taxon>Methylococcaceae</taxon>
        <taxon>Candidatus Methylocalor</taxon>
    </lineage>
</organism>
<dbReference type="Proteomes" id="UP001497493">
    <property type="component" value="Chromosome"/>
</dbReference>
<accession>A0ABM9NGJ9</accession>
<reference evidence="2 3" key="1">
    <citation type="submission" date="2024-04" db="EMBL/GenBank/DDBJ databases">
        <authorList>
            <person name="Cremers G."/>
        </authorList>
    </citation>
    <scope>NUCLEOTIDE SEQUENCE [LARGE SCALE GENOMIC DNA]</scope>
    <source>
        <strain evidence="2">MeCH1-AG</strain>
    </source>
</reference>
<feature type="region of interest" description="Disordered" evidence="1">
    <location>
        <begin position="1"/>
        <end position="51"/>
    </location>
</feature>
<name>A0ABM9NGJ9_9GAMM</name>
<sequence>MSSSPGPPSIRSEPLPPAMLSSPPAPQIRSFPPRPKIVSSPEVPTITSSPEVPRMTPFCTVTPGLDGRPAHFLAFAAGAGSMTMPATRVKQTARVNDDFMAESGPGCGAVIRFPAGVSEKRARRLELSGSAVQGPDRAWKMLRQAGPPGSAALSVAGDGAKIRRVRATGTRLR</sequence>
<evidence type="ECO:0000256" key="1">
    <source>
        <dbReference type="SAM" id="MobiDB-lite"/>
    </source>
</evidence>
<dbReference type="EMBL" id="OZ026884">
    <property type="protein sequence ID" value="CAL1239726.1"/>
    <property type="molecule type" value="Genomic_DNA"/>
</dbReference>
<protein>
    <submittedName>
        <fullName evidence="2">Uncharacterized protein</fullName>
    </submittedName>
</protein>
<proteinExistence type="predicted"/>
<evidence type="ECO:0000313" key="3">
    <source>
        <dbReference type="Proteomes" id="UP001497493"/>
    </source>
</evidence>
<gene>
    <name evidence="2" type="ORF">MECH1_V1_0950</name>
</gene>
<evidence type="ECO:0000313" key="2">
    <source>
        <dbReference type="EMBL" id="CAL1239726.1"/>
    </source>
</evidence>
<keyword evidence="3" id="KW-1185">Reference proteome</keyword>